<keyword evidence="9" id="KW-1185">Reference proteome</keyword>
<dbReference type="GO" id="GO:0016787">
    <property type="term" value="F:hydrolase activity"/>
    <property type="evidence" value="ECO:0007669"/>
    <property type="project" value="UniProtKB-KW"/>
</dbReference>
<feature type="chain" id="PRO_5038820596" evidence="5">
    <location>
        <begin position="20"/>
        <end position="514"/>
    </location>
</feature>
<evidence type="ECO:0000313" key="8">
    <source>
        <dbReference type="EMBL" id="NYE46087.1"/>
    </source>
</evidence>
<evidence type="ECO:0000256" key="1">
    <source>
        <dbReference type="ARBA" id="ARBA00010088"/>
    </source>
</evidence>
<dbReference type="Pfam" id="PF00561">
    <property type="entry name" value="Abhydrolase_1"/>
    <property type="match status" value="1"/>
</dbReference>
<protein>
    <submittedName>
        <fullName evidence="8">Pimeloyl-ACP methyl ester carboxylesterase</fullName>
    </submittedName>
</protein>
<dbReference type="InterPro" id="IPR013595">
    <property type="entry name" value="Pept_S33_TAP-like_C"/>
</dbReference>
<dbReference type="Pfam" id="PF08386">
    <property type="entry name" value="Abhydrolase_4"/>
    <property type="match status" value="1"/>
</dbReference>
<comment type="similarity">
    <text evidence="1">Belongs to the peptidase S33 family.</text>
</comment>
<feature type="domain" description="Peptidase S33 tripeptidyl aminopeptidase-like C-terminal" evidence="7">
    <location>
        <begin position="386"/>
        <end position="483"/>
    </location>
</feature>
<name>A0A852TS23_9ACTN</name>
<dbReference type="Proteomes" id="UP000589036">
    <property type="component" value="Unassembled WGS sequence"/>
</dbReference>
<comment type="caution">
    <text evidence="8">The sequence shown here is derived from an EMBL/GenBank/DDBJ whole genome shotgun (WGS) entry which is preliminary data.</text>
</comment>
<feature type="domain" description="AB hydrolase-1" evidence="6">
    <location>
        <begin position="87"/>
        <end position="245"/>
    </location>
</feature>
<reference evidence="8 9" key="1">
    <citation type="submission" date="2020-07" db="EMBL/GenBank/DDBJ databases">
        <title>Sequencing the genomes of 1000 actinobacteria strains.</title>
        <authorList>
            <person name="Klenk H.-P."/>
        </authorList>
    </citation>
    <scope>NUCLEOTIDE SEQUENCE [LARGE SCALE GENOMIC DNA]</scope>
    <source>
        <strain evidence="8 9">CXB654</strain>
    </source>
</reference>
<organism evidence="8 9">
    <name type="scientific">Spinactinospora alkalitolerans</name>
    <dbReference type="NCBI Taxonomy" id="687207"/>
    <lineage>
        <taxon>Bacteria</taxon>
        <taxon>Bacillati</taxon>
        <taxon>Actinomycetota</taxon>
        <taxon>Actinomycetes</taxon>
        <taxon>Streptosporangiales</taxon>
        <taxon>Nocardiopsidaceae</taxon>
        <taxon>Spinactinospora</taxon>
    </lineage>
</organism>
<evidence type="ECO:0000256" key="3">
    <source>
        <dbReference type="ARBA" id="ARBA00022801"/>
    </source>
</evidence>
<keyword evidence="2 5" id="KW-0732">Signal</keyword>
<dbReference type="InterPro" id="IPR000073">
    <property type="entry name" value="AB_hydrolase_1"/>
</dbReference>
<dbReference type="PANTHER" id="PTHR43248">
    <property type="entry name" value="2-SUCCINYL-6-HYDROXY-2,4-CYCLOHEXADIENE-1-CARBOXYLATE SYNTHASE"/>
    <property type="match status" value="1"/>
</dbReference>
<dbReference type="Gene3D" id="3.40.50.1820">
    <property type="entry name" value="alpha/beta hydrolase"/>
    <property type="match status" value="1"/>
</dbReference>
<dbReference type="RefSeq" id="WP_376766937.1">
    <property type="nucleotide sequence ID" value="NZ_BAAAYY010000024.1"/>
</dbReference>
<dbReference type="SUPFAM" id="SSF53474">
    <property type="entry name" value="alpha/beta-Hydrolases"/>
    <property type="match status" value="1"/>
</dbReference>
<proteinExistence type="inferred from homology"/>
<evidence type="ECO:0000259" key="7">
    <source>
        <dbReference type="Pfam" id="PF08386"/>
    </source>
</evidence>
<evidence type="ECO:0000313" key="9">
    <source>
        <dbReference type="Proteomes" id="UP000589036"/>
    </source>
</evidence>
<accession>A0A852TS23</accession>
<evidence type="ECO:0000259" key="6">
    <source>
        <dbReference type="Pfam" id="PF00561"/>
    </source>
</evidence>
<dbReference type="AlphaFoldDB" id="A0A852TS23"/>
<feature type="signal peptide" evidence="5">
    <location>
        <begin position="1"/>
        <end position="19"/>
    </location>
</feature>
<evidence type="ECO:0000256" key="5">
    <source>
        <dbReference type="SAM" id="SignalP"/>
    </source>
</evidence>
<dbReference type="InterPro" id="IPR029058">
    <property type="entry name" value="AB_hydrolase_fold"/>
</dbReference>
<evidence type="ECO:0000256" key="2">
    <source>
        <dbReference type="ARBA" id="ARBA00022729"/>
    </source>
</evidence>
<feature type="region of interest" description="Disordered" evidence="4">
    <location>
        <begin position="478"/>
        <end position="514"/>
    </location>
</feature>
<dbReference type="EMBL" id="JACCCC010000001">
    <property type="protein sequence ID" value="NYE46087.1"/>
    <property type="molecule type" value="Genomic_DNA"/>
</dbReference>
<dbReference type="PANTHER" id="PTHR43248:SF29">
    <property type="entry name" value="TRIPEPTIDYL AMINOPEPTIDASE"/>
    <property type="match status" value="1"/>
</dbReference>
<evidence type="ECO:0000256" key="4">
    <source>
        <dbReference type="SAM" id="MobiDB-lite"/>
    </source>
</evidence>
<sequence length="514" mass="54595">MKRRAGGAVAAIAAGTLLAAGVVSAPAAAEPGGLDWGGCADLRPREDERLECATLDVPMDRGSAAGPEQSVTLALSRVPARGERTGTLLVNPGGPGSSGRGWASIVALGLPDDLRDRYDVVAFDPRGVGASTPALTCDPGHFDPVRPDTVPHDAADEDALLDRAADYARSCRAANGDLLEHATTVDSAHDMDAIRAALGVERIDYLGYSYGSYLGAVYATLYPDRVGRLVLDSIVDPDRGWYEGNLAQSRSLDAATGHFFDWIARHDDVYGLGATGDEVAKHYYEVREGLAERPEQAVGPTEYEGTYLVAAYAAAYWPPLARALADQVNDDDPAALIAAYERFGESAEDEPAYAAYLATECTDSVWPRSWTTWRADGREVHAEAPFLGWNNIWYNAPCMFWPVQGGPWFQVDGSEVSDALLVQATDDGPTPLHGAYAMRERFPGSRLVIEDGGVTHGVSLSGNTCVDDAVADYLRTGELPEAGGGADGADLTCPAPPEPEPHRAQTAPAPEARP</sequence>
<dbReference type="InterPro" id="IPR051601">
    <property type="entry name" value="Serine_prot/Carboxylest_S33"/>
</dbReference>
<gene>
    <name evidence="8" type="ORF">HDA32_001207</name>
</gene>
<keyword evidence="3" id="KW-0378">Hydrolase</keyword>